<feature type="compositionally biased region" description="Basic and acidic residues" evidence="1">
    <location>
        <begin position="874"/>
        <end position="887"/>
    </location>
</feature>
<dbReference type="CDD" id="cd00570">
    <property type="entry name" value="GST_N_family"/>
    <property type="match status" value="1"/>
</dbReference>
<evidence type="ECO:0000259" key="3">
    <source>
        <dbReference type="PROSITE" id="PS50405"/>
    </source>
</evidence>
<dbReference type="InterPro" id="IPR036282">
    <property type="entry name" value="Glutathione-S-Trfase_C_sf"/>
</dbReference>
<organism evidence="4 5">
    <name type="scientific">Podila minutissima</name>
    <dbReference type="NCBI Taxonomy" id="64525"/>
    <lineage>
        <taxon>Eukaryota</taxon>
        <taxon>Fungi</taxon>
        <taxon>Fungi incertae sedis</taxon>
        <taxon>Mucoromycota</taxon>
        <taxon>Mortierellomycotina</taxon>
        <taxon>Mortierellomycetes</taxon>
        <taxon>Mortierellales</taxon>
        <taxon>Mortierellaceae</taxon>
        <taxon>Podila</taxon>
    </lineage>
</organism>
<dbReference type="InterPro" id="IPR036249">
    <property type="entry name" value="Thioredoxin-like_sf"/>
</dbReference>
<dbReference type="InterPro" id="IPR004045">
    <property type="entry name" value="Glutathione_S-Trfase_N"/>
</dbReference>
<evidence type="ECO:0000313" key="4">
    <source>
        <dbReference type="EMBL" id="KAF9335699.1"/>
    </source>
</evidence>
<feature type="domain" description="GST C-terminal" evidence="3">
    <location>
        <begin position="753"/>
        <end position="879"/>
    </location>
</feature>
<evidence type="ECO:0000256" key="1">
    <source>
        <dbReference type="SAM" id="MobiDB-lite"/>
    </source>
</evidence>
<dbReference type="InterPro" id="IPR010987">
    <property type="entry name" value="Glutathione-S-Trfase_C-like"/>
</dbReference>
<dbReference type="Gene3D" id="3.40.30.10">
    <property type="entry name" value="Glutaredoxin"/>
    <property type="match status" value="1"/>
</dbReference>
<dbReference type="InterPro" id="IPR040079">
    <property type="entry name" value="Glutathione_S-Trfase"/>
</dbReference>
<dbReference type="Gene3D" id="1.20.1050.10">
    <property type="match status" value="1"/>
</dbReference>
<dbReference type="SUPFAM" id="SSF52833">
    <property type="entry name" value="Thioredoxin-like"/>
    <property type="match status" value="1"/>
</dbReference>
<protein>
    <recommendedName>
        <fullName evidence="6">Glutathione S-transferase</fullName>
    </recommendedName>
</protein>
<proteinExistence type="predicted"/>
<dbReference type="GO" id="GO:0006749">
    <property type="term" value="P:glutathione metabolic process"/>
    <property type="evidence" value="ECO:0007669"/>
    <property type="project" value="TreeGrafter"/>
</dbReference>
<feature type="region of interest" description="Disordered" evidence="1">
    <location>
        <begin position="656"/>
        <end position="675"/>
    </location>
</feature>
<dbReference type="PANTHER" id="PTHR11571">
    <property type="entry name" value="GLUTATHIONE S-TRANSFERASE"/>
    <property type="match status" value="1"/>
</dbReference>
<comment type="caution">
    <text evidence="4">The sequence shown here is derived from an EMBL/GenBank/DDBJ whole genome shotgun (WGS) entry which is preliminary data.</text>
</comment>
<dbReference type="AlphaFoldDB" id="A0A9P5STB6"/>
<dbReference type="Pfam" id="PF14497">
    <property type="entry name" value="GST_C_3"/>
    <property type="match status" value="1"/>
</dbReference>
<gene>
    <name evidence="4" type="ORF">BG006_010850</name>
</gene>
<evidence type="ECO:0008006" key="6">
    <source>
        <dbReference type="Google" id="ProtNLM"/>
    </source>
</evidence>
<name>A0A9P5STB6_9FUNG</name>
<feature type="domain" description="GST N-terminal" evidence="2">
    <location>
        <begin position="669"/>
        <end position="751"/>
    </location>
</feature>
<dbReference type="SUPFAM" id="SSF47616">
    <property type="entry name" value="GST C-terminal domain-like"/>
    <property type="match status" value="1"/>
</dbReference>
<evidence type="ECO:0000313" key="5">
    <source>
        <dbReference type="Proteomes" id="UP000696485"/>
    </source>
</evidence>
<dbReference type="InterPro" id="IPR004046">
    <property type="entry name" value="GST_C"/>
</dbReference>
<dbReference type="Proteomes" id="UP000696485">
    <property type="component" value="Unassembled WGS sequence"/>
</dbReference>
<dbReference type="PROSITE" id="PS50404">
    <property type="entry name" value="GST_NTER"/>
    <property type="match status" value="1"/>
</dbReference>
<reference evidence="4" key="1">
    <citation type="journal article" date="2020" name="Fungal Divers.">
        <title>Resolving the Mortierellaceae phylogeny through synthesis of multi-gene phylogenetics and phylogenomics.</title>
        <authorList>
            <person name="Vandepol N."/>
            <person name="Liber J."/>
            <person name="Desiro A."/>
            <person name="Na H."/>
            <person name="Kennedy M."/>
            <person name="Barry K."/>
            <person name="Grigoriev I.V."/>
            <person name="Miller A.N."/>
            <person name="O'Donnell K."/>
            <person name="Stajich J.E."/>
            <person name="Bonito G."/>
        </authorList>
    </citation>
    <scope>NUCLEOTIDE SEQUENCE</scope>
    <source>
        <strain evidence="4">NVP1</strain>
    </source>
</reference>
<dbReference type="SFLD" id="SFLDS00019">
    <property type="entry name" value="Glutathione_Transferase_(cytos"/>
    <property type="match status" value="1"/>
</dbReference>
<dbReference type="EMBL" id="JAAAUY010000089">
    <property type="protein sequence ID" value="KAF9335699.1"/>
    <property type="molecule type" value="Genomic_DNA"/>
</dbReference>
<feature type="region of interest" description="Disordered" evidence="1">
    <location>
        <begin position="874"/>
        <end position="909"/>
    </location>
</feature>
<dbReference type="InterPro" id="IPR050213">
    <property type="entry name" value="GST_superfamily"/>
</dbReference>
<dbReference type="PROSITE" id="PS50405">
    <property type="entry name" value="GST_CTER"/>
    <property type="match status" value="1"/>
</dbReference>
<accession>A0A9P5STB6</accession>
<feature type="compositionally biased region" description="Acidic residues" evidence="1">
    <location>
        <begin position="888"/>
        <end position="900"/>
    </location>
</feature>
<dbReference type="GO" id="GO:0004364">
    <property type="term" value="F:glutathione transferase activity"/>
    <property type="evidence" value="ECO:0007669"/>
    <property type="project" value="TreeGrafter"/>
</dbReference>
<evidence type="ECO:0000259" key="2">
    <source>
        <dbReference type="PROSITE" id="PS50404"/>
    </source>
</evidence>
<sequence>MLLEIYKDESSSASGRDVLGLFAENQHDHRTLHSLSIQRIGALLCYDHAFQETSIKHLKEFTSSQAGVLDAHCARLEIELTSMSVAHNLCAALNSSGHIFDISIRLMWPACKDELESILWNISRSGAKVLEIDWSVTLAGADVSLFVHLVRSGGLDTIILRNYATPAVQYVIIGAPYIWQQNTNFPVHGLRCSDNGGAAVFERMDIIAILEVLGELKAERKSIAVVSAYLTELSNILSQQKVPTLTKIDIFDPKSRTWQGRLRIEDGVVLGLEEAIIPSTVSHSPILEFGSLRRLKAPSDLPETISQFFSLLNVNPALRQFKLMVQENGMFNHIEMIRQQCRHISRPPRVTLFERGRGKGEWVLTQLVLGHEGMTCKQCMVEKDDGVKIMNIDSEEAPCDCPLPQAMDVLQWDRDRVSGPLTDNDTHFLDTATRQHPSILTGFTLDITLLTDQGIASVQNILGRSKLEYLHIHCEPLKSHMEHSADKALQAVQWSTIKSLVIFGSDVDSWIRVWADQGCPLGSTVSHQLQSLKVIGTGSVCQRLSHSSALALHGFLYGCALTDLTLDNVQLRVENDWEFIIGAVDFTLIETISMCNTGIDGTNRQKTLLGEHYALLTPPTEGVPEGPNGPTSLVADFNVDKDALAVDAKNSKKGGWVTGPQHKIRNNPPSKRQADGRRQTYFGVIHAILHLSGAEYKTEYVSREEIAAHREKFPFGHVPVLIETLPDGSTFELGEAVAIEHYLAEKYNLLGSTPQESARIKSVATNIYLELADNLFSADAAAKRAEFEREVLPRFALCHERWLEQNGNNGHYFGDRLTYADLVLLNWLRVMSMVGITIEESSPLKKVEKVLSELPEWKGKYEFYHPFNSLEKEEAAAKGERGDKADKEDEEVEEDEVGEDEERRKRRRE</sequence>
<keyword evidence="5" id="KW-1185">Reference proteome</keyword>